<evidence type="ECO:0000256" key="1">
    <source>
        <dbReference type="SAM" id="MobiDB-lite"/>
    </source>
</evidence>
<dbReference type="EMBL" id="JAELXS010000006">
    <property type="protein sequence ID" value="MBJ6122453.1"/>
    <property type="molecule type" value="Genomic_DNA"/>
</dbReference>
<dbReference type="InterPro" id="IPR023614">
    <property type="entry name" value="Porin_dom_sf"/>
</dbReference>
<name>A0ABS0XQZ4_9SPHN</name>
<organism evidence="2 3">
    <name type="scientific">Sphingomonas mollis</name>
    <dbReference type="NCBI Taxonomy" id="2795726"/>
    <lineage>
        <taxon>Bacteria</taxon>
        <taxon>Pseudomonadati</taxon>
        <taxon>Pseudomonadota</taxon>
        <taxon>Alphaproteobacteria</taxon>
        <taxon>Sphingomonadales</taxon>
        <taxon>Sphingomonadaceae</taxon>
        <taxon>Sphingomonas</taxon>
    </lineage>
</organism>
<keyword evidence="3" id="KW-1185">Reference proteome</keyword>
<evidence type="ECO:0000313" key="2">
    <source>
        <dbReference type="EMBL" id="MBJ6122453.1"/>
    </source>
</evidence>
<feature type="region of interest" description="Disordered" evidence="1">
    <location>
        <begin position="1"/>
        <end position="24"/>
    </location>
</feature>
<dbReference type="Pfam" id="PF09694">
    <property type="entry name" value="Gcw_chp"/>
    <property type="match status" value="1"/>
</dbReference>
<sequence length="238" mass="24737">MMIGGQGAHAQSADFQPSPTGGVEIATDERRRGLSWSDGDAAISADLAVPVAGLIATGRVVSTRGSDRHGGADAVTDLSLGSERDVGPVIVRLRATGHLFIGATGGMDYYELGIGGRYTLGPMLFDAGIEYVPSQRAIGGDNVYLRAGVSAGIPATPFTISAGIGHSTGGTDEPARAARLRPTGDYTDWRLGIDHVRGPVTLGIDYVGTDIDRSRAALPFADRSNSGDRLLARARLSF</sequence>
<comment type="caution">
    <text evidence="2">The sequence shown here is derived from an EMBL/GenBank/DDBJ whole genome shotgun (WGS) entry which is preliminary data.</text>
</comment>
<dbReference type="Gene3D" id="2.40.160.10">
    <property type="entry name" value="Porin"/>
    <property type="match status" value="1"/>
</dbReference>
<dbReference type="Proteomes" id="UP000640426">
    <property type="component" value="Unassembled WGS sequence"/>
</dbReference>
<dbReference type="InterPro" id="IPR010239">
    <property type="entry name" value="CHP02001"/>
</dbReference>
<proteinExistence type="predicted"/>
<gene>
    <name evidence="2" type="ORF">JAO74_11690</name>
</gene>
<accession>A0ABS0XQZ4</accession>
<protein>
    <recommendedName>
        <fullName evidence="4">Porin family protein</fullName>
    </recommendedName>
</protein>
<evidence type="ECO:0000313" key="3">
    <source>
        <dbReference type="Proteomes" id="UP000640426"/>
    </source>
</evidence>
<reference evidence="3" key="1">
    <citation type="submission" date="2020-12" db="EMBL/GenBank/DDBJ databases">
        <title>Hymenobacter sp.</title>
        <authorList>
            <person name="Kim M.K."/>
        </authorList>
    </citation>
    <scope>NUCLEOTIDE SEQUENCE [LARGE SCALE GENOMIC DNA]</scope>
    <source>
        <strain evidence="3">BT553</strain>
    </source>
</reference>
<evidence type="ECO:0008006" key="4">
    <source>
        <dbReference type="Google" id="ProtNLM"/>
    </source>
</evidence>